<dbReference type="Proteomes" id="UP000008062">
    <property type="component" value="Chromosome 11"/>
</dbReference>
<dbReference type="RefSeq" id="XP_003848362.1">
    <property type="nucleotide sequence ID" value="XM_003848314.1"/>
</dbReference>
<dbReference type="InParanoid" id="F9XN23"/>
<keyword evidence="2" id="KW-1185">Reference proteome</keyword>
<gene>
    <name evidence="1" type="ORF">MYCGRDRAFT_96648</name>
</gene>
<protein>
    <submittedName>
        <fullName evidence="1">Uncharacterized protein</fullName>
    </submittedName>
</protein>
<dbReference type="HOGENOM" id="CLU_1846716_0_0_1"/>
<organism evidence="1 2">
    <name type="scientific">Zymoseptoria tritici (strain CBS 115943 / IPO323)</name>
    <name type="common">Speckled leaf blotch fungus</name>
    <name type="synonym">Septoria tritici</name>
    <dbReference type="NCBI Taxonomy" id="336722"/>
    <lineage>
        <taxon>Eukaryota</taxon>
        <taxon>Fungi</taxon>
        <taxon>Dikarya</taxon>
        <taxon>Ascomycota</taxon>
        <taxon>Pezizomycotina</taxon>
        <taxon>Dothideomycetes</taxon>
        <taxon>Dothideomycetidae</taxon>
        <taxon>Mycosphaerellales</taxon>
        <taxon>Mycosphaerellaceae</taxon>
        <taxon>Zymoseptoria</taxon>
    </lineage>
</organism>
<dbReference type="KEGG" id="ztr:MYCGRDRAFT_96648"/>
<evidence type="ECO:0000313" key="1">
    <source>
        <dbReference type="EMBL" id="EGP83338.1"/>
    </source>
</evidence>
<reference evidence="1 2" key="1">
    <citation type="journal article" date="2011" name="PLoS Genet.">
        <title>Finished genome of the fungal wheat pathogen Mycosphaerella graminicola reveals dispensome structure, chromosome plasticity, and stealth pathogenesis.</title>
        <authorList>
            <person name="Goodwin S.B."/>
            <person name="Ben M'barek S."/>
            <person name="Dhillon B."/>
            <person name="Wittenberg A.H.J."/>
            <person name="Crane C.F."/>
            <person name="Hane J.K."/>
            <person name="Foster A.J."/>
            <person name="Van der Lee T.A.J."/>
            <person name="Grimwood J."/>
            <person name="Aerts A."/>
            <person name="Antoniw J."/>
            <person name="Bailey A."/>
            <person name="Bluhm B."/>
            <person name="Bowler J."/>
            <person name="Bristow J."/>
            <person name="van der Burgt A."/>
            <person name="Canto-Canche B."/>
            <person name="Churchill A.C.L."/>
            <person name="Conde-Ferraez L."/>
            <person name="Cools H.J."/>
            <person name="Coutinho P.M."/>
            <person name="Csukai M."/>
            <person name="Dehal P."/>
            <person name="De Wit P."/>
            <person name="Donzelli B."/>
            <person name="van de Geest H.C."/>
            <person name="van Ham R.C.H.J."/>
            <person name="Hammond-Kosack K.E."/>
            <person name="Henrissat B."/>
            <person name="Kilian A."/>
            <person name="Kobayashi A.K."/>
            <person name="Koopmann E."/>
            <person name="Kourmpetis Y."/>
            <person name="Kuzniar A."/>
            <person name="Lindquist E."/>
            <person name="Lombard V."/>
            <person name="Maliepaard C."/>
            <person name="Martins N."/>
            <person name="Mehrabi R."/>
            <person name="Nap J.P.H."/>
            <person name="Ponomarenko A."/>
            <person name="Rudd J.J."/>
            <person name="Salamov A."/>
            <person name="Schmutz J."/>
            <person name="Schouten H.J."/>
            <person name="Shapiro H."/>
            <person name="Stergiopoulos I."/>
            <person name="Torriani S.F.F."/>
            <person name="Tu H."/>
            <person name="de Vries R.P."/>
            <person name="Waalwijk C."/>
            <person name="Ware S.B."/>
            <person name="Wiebenga A."/>
            <person name="Zwiers L.-H."/>
            <person name="Oliver R.P."/>
            <person name="Grigoriev I.V."/>
            <person name="Kema G.H.J."/>
        </authorList>
    </citation>
    <scope>NUCLEOTIDE SEQUENCE [LARGE SCALE GENOMIC DNA]</scope>
    <source>
        <strain evidence="2">CBS 115943 / IPO323</strain>
    </source>
</reference>
<name>F9XN23_ZYMTI</name>
<dbReference type="GeneID" id="13396279"/>
<evidence type="ECO:0000313" key="2">
    <source>
        <dbReference type="Proteomes" id="UP000008062"/>
    </source>
</evidence>
<dbReference type="AlphaFoldDB" id="F9XN23"/>
<proteinExistence type="predicted"/>
<sequence length="139" mass="15339">MRKLQVDSASRATALMWTEETGEDRTSVTRGDVVEQFDVVSRKPAIVIRTMLRFNITHGDLLAEFLPVGTDVVVTNFPKACVLQLEGSLLVQTTEAKLKQVDKLDASTEGGKRDNIAAYVIEGLVESRHIACFTVKAEM</sequence>
<dbReference type="EMBL" id="CM001206">
    <property type="protein sequence ID" value="EGP83338.1"/>
    <property type="molecule type" value="Genomic_DNA"/>
</dbReference>
<accession>F9XN23</accession>